<dbReference type="Gene3D" id="1.20.1260.30">
    <property type="match status" value="1"/>
</dbReference>
<accession>A0A6S6TMR0</accession>
<name>A0A6S6TMR0_9BACT</name>
<dbReference type="InterPro" id="IPR052916">
    <property type="entry name" value="Type-I_RE_MTase_Subunit"/>
</dbReference>
<dbReference type="Pfam" id="PF12161">
    <property type="entry name" value="HsdM_N"/>
    <property type="match status" value="1"/>
</dbReference>
<dbReference type="InterPro" id="IPR038333">
    <property type="entry name" value="T1MK-like_N_sf"/>
</dbReference>
<proteinExistence type="inferred from homology"/>
<evidence type="ECO:0000256" key="1">
    <source>
        <dbReference type="ARBA" id="ARBA00006594"/>
    </source>
</evidence>
<sequence>MAERSRSQSGSTSTSSAIEAKVIYAKIPSQITKEQQSMTNQQIKALEKELWATADNLRANSKLTASEYKDPVLGLILLRFAGNRFDEAFKSIEKNLPINPRTQEKRAISKDDFLGAGAIYLQEKSKYEYLANLPESENINDAVNEAMRLVEEDYEDLKGNLPRNYHELDSGLLRDLIRAFNSEAVKSITGDAFGRIYEYFLMKFSMSGAGAQEGGEFFTPPSLVQLIVNFIEPNHGVIHDPACGSGGMFVQTGHFVKEHSTQSVNEAITVYGTELKSNNTKLAKMNLAIHGLEGKIIEANSFYANPHNLTGKCDFVMANPPFNVKKVDKKNNFLKEDKRLSFGLPKNDNGNYLWVQYFHAFLNDKGRAGFVMASSATDAGNTEKAIRQQLIST</sequence>
<evidence type="ECO:0000256" key="2">
    <source>
        <dbReference type="ARBA" id="ARBA00011900"/>
    </source>
</evidence>
<protein>
    <recommendedName>
        <fullName evidence="2">site-specific DNA-methyltransferase (adenine-specific)</fullName>
        <ecNumber evidence="2">2.1.1.72</ecNumber>
    </recommendedName>
</protein>
<evidence type="ECO:0000256" key="5">
    <source>
        <dbReference type="ARBA" id="ARBA00022691"/>
    </source>
</evidence>
<comment type="catalytic activity">
    <reaction evidence="7">
        <text>a 2'-deoxyadenosine in DNA + S-adenosyl-L-methionine = an N(6)-methyl-2'-deoxyadenosine in DNA + S-adenosyl-L-homocysteine + H(+)</text>
        <dbReference type="Rhea" id="RHEA:15197"/>
        <dbReference type="Rhea" id="RHEA-COMP:12418"/>
        <dbReference type="Rhea" id="RHEA-COMP:12419"/>
        <dbReference type="ChEBI" id="CHEBI:15378"/>
        <dbReference type="ChEBI" id="CHEBI:57856"/>
        <dbReference type="ChEBI" id="CHEBI:59789"/>
        <dbReference type="ChEBI" id="CHEBI:90615"/>
        <dbReference type="ChEBI" id="CHEBI:90616"/>
        <dbReference type="EC" id="2.1.1.72"/>
    </reaction>
</comment>
<dbReference type="PRINTS" id="PR00507">
    <property type="entry name" value="N12N6MTFRASE"/>
</dbReference>
<evidence type="ECO:0000256" key="4">
    <source>
        <dbReference type="ARBA" id="ARBA00022679"/>
    </source>
</evidence>
<keyword evidence="4 10" id="KW-0808">Transferase</keyword>
<reference evidence="10" key="1">
    <citation type="submission" date="2020-01" db="EMBL/GenBank/DDBJ databases">
        <authorList>
            <person name="Meier V. D."/>
            <person name="Meier V D."/>
        </authorList>
    </citation>
    <scope>NUCLEOTIDE SEQUENCE</scope>
    <source>
        <strain evidence="10">HLG_WM_MAG_06</strain>
    </source>
</reference>
<feature type="domain" description="N6 adenine-specific DNA methyltransferase N-terminal" evidence="9">
    <location>
        <begin position="46"/>
        <end position="180"/>
    </location>
</feature>
<dbReference type="GO" id="GO:0032259">
    <property type="term" value="P:methylation"/>
    <property type="evidence" value="ECO:0007669"/>
    <property type="project" value="UniProtKB-KW"/>
</dbReference>
<dbReference type="Pfam" id="PF02384">
    <property type="entry name" value="N6_Mtase"/>
    <property type="match status" value="1"/>
</dbReference>
<keyword evidence="5" id="KW-0949">S-adenosyl-L-methionine</keyword>
<evidence type="ECO:0000256" key="3">
    <source>
        <dbReference type="ARBA" id="ARBA00022603"/>
    </source>
</evidence>
<dbReference type="SUPFAM" id="SSF53335">
    <property type="entry name" value="S-adenosyl-L-methionine-dependent methyltransferases"/>
    <property type="match status" value="1"/>
</dbReference>
<organism evidence="10">
    <name type="scientific">uncultured Sulfurovum sp</name>
    <dbReference type="NCBI Taxonomy" id="269237"/>
    <lineage>
        <taxon>Bacteria</taxon>
        <taxon>Pseudomonadati</taxon>
        <taxon>Campylobacterota</taxon>
        <taxon>Epsilonproteobacteria</taxon>
        <taxon>Campylobacterales</taxon>
        <taxon>Sulfurovaceae</taxon>
        <taxon>Sulfurovum</taxon>
        <taxon>environmental samples</taxon>
    </lineage>
</organism>
<feature type="domain" description="DNA methylase adenine-specific" evidence="8">
    <location>
        <begin position="190"/>
        <end position="392"/>
    </location>
</feature>
<dbReference type="GO" id="GO:0009007">
    <property type="term" value="F:site-specific DNA-methyltransferase (adenine-specific) activity"/>
    <property type="evidence" value="ECO:0007669"/>
    <property type="project" value="UniProtKB-EC"/>
</dbReference>
<dbReference type="GO" id="GO:0003677">
    <property type="term" value="F:DNA binding"/>
    <property type="evidence" value="ECO:0007669"/>
    <property type="project" value="InterPro"/>
</dbReference>
<keyword evidence="3 10" id="KW-0489">Methyltransferase</keyword>
<gene>
    <name evidence="10" type="ORF">HELGO_WM55164</name>
</gene>
<keyword evidence="6" id="KW-0680">Restriction system</keyword>
<evidence type="ECO:0000259" key="8">
    <source>
        <dbReference type="Pfam" id="PF02384"/>
    </source>
</evidence>
<dbReference type="InterPro" id="IPR029063">
    <property type="entry name" value="SAM-dependent_MTases_sf"/>
</dbReference>
<dbReference type="PANTHER" id="PTHR42998">
    <property type="entry name" value="TYPE I RESTRICTION ENZYME HINDVIIP M PROTEIN-RELATED"/>
    <property type="match status" value="1"/>
</dbReference>
<evidence type="ECO:0000256" key="7">
    <source>
        <dbReference type="ARBA" id="ARBA00047942"/>
    </source>
</evidence>
<dbReference type="GO" id="GO:0008170">
    <property type="term" value="F:N-methyltransferase activity"/>
    <property type="evidence" value="ECO:0007669"/>
    <property type="project" value="InterPro"/>
</dbReference>
<dbReference type="Gene3D" id="3.40.50.150">
    <property type="entry name" value="Vaccinia Virus protein VP39"/>
    <property type="match status" value="1"/>
</dbReference>
<dbReference type="InterPro" id="IPR022749">
    <property type="entry name" value="D12N6_MeTrfase_N"/>
</dbReference>
<dbReference type="GO" id="GO:0009307">
    <property type="term" value="P:DNA restriction-modification system"/>
    <property type="evidence" value="ECO:0007669"/>
    <property type="project" value="UniProtKB-KW"/>
</dbReference>
<dbReference type="PANTHER" id="PTHR42998:SF1">
    <property type="entry name" value="TYPE I RESTRICTION ENZYME HINDI METHYLASE SUBUNIT"/>
    <property type="match status" value="1"/>
</dbReference>
<dbReference type="InterPro" id="IPR003356">
    <property type="entry name" value="DNA_methylase_A-5"/>
</dbReference>
<dbReference type="EC" id="2.1.1.72" evidence="2"/>
<evidence type="ECO:0000259" key="9">
    <source>
        <dbReference type="Pfam" id="PF12161"/>
    </source>
</evidence>
<evidence type="ECO:0000313" key="10">
    <source>
        <dbReference type="EMBL" id="CAA6816246.1"/>
    </source>
</evidence>
<dbReference type="AlphaFoldDB" id="A0A6S6TMR0"/>
<evidence type="ECO:0000256" key="6">
    <source>
        <dbReference type="ARBA" id="ARBA00022747"/>
    </source>
</evidence>
<dbReference type="EMBL" id="CACVAP010000085">
    <property type="protein sequence ID" value="CAA6816246.1"/>
    <property type="molecule type" value="Genomic_DNA"/>
</dbReference>
<comment type="similarity">
    <text evidence="1">Belongs to the N(4)/N(6)-methyltransferase family.</text>
</comment>